<protein>
    <recommendedName>
        <fullName evidence="3">DDE Tnp4 domain-containing protein</fullName>
    </recommendedName>
</protein>
<dbReference type="AlphaFoldDB" id="A0ABD0LSS4"/>
<keyword evidence="2" id="KW-1185">Reference proteome</keyword>
<proteinExistence type="predicted"/>
<organism evidence="1 2">
    <name type="scientific">Batillaria attramentaria</name>
    <dbReference type="NCBI Taxonomy" id="370345"/>
    <lineage>
        <taxon>Eukaryota</taxon>
        <taxon>Metazoa</taxon>
        <taxon>Spiralia</taxon>
        <taxon>Lophotrochozoa</taxon>
        <taxon>Mollusca</taxon>
        <taxon>Gastropoda</taxon>
        <taxon>Caenogastropoda</taxon>
        <taxon>Sorbeoconcha</taxon>
        <taxon>Cerithioidea</taxon>
        <taxon>Batillariidae</taxon>
        <taxon>Batillaria</taxon>
    </lineage>
</organism>
<sequence>MAASMRGVKRKLLLSELQDDTDVIAAINCVQQYSKQAFLIAEQLSSKEECNPDACVWNFVEEVVSRYTCFQFKGHFRMDPDVFEALCQWLIPHMKPERSMTSEKKILATLWLLANQEAYRSVGDRFGMNRENVIRWPQHQELDRISEEFERTAELPGVVGAIDGTYIRIKGKADNTRDSYICRKGFPAMHLQVVSDSNLYGHGRWKLYHYARTFSWDREE</sequence>
<evidence type="ECO:0000313" key="2">
    <source>
        <dbReference type="Proteomes" id="UP001519460"/>
    </source>
</evidence>
<reference evidence="1 2" key="1">
    <citation type="journal article" date="2023" name="Sci. Data">
        <title>Genome assembly of the Korean intertidal mud-creeper Batillaria attramentaria.</title>
        <authorList>
            <person name="Patra A.K."/>
            <person name="Ho P.T."/>
            <person name="Jun S."/>
            <person name="Lee S.J."/>
            <person name="Kim Y."/>
            <person name="Won Y.J."/>
        </authorList>
    </citation>
    <scope>NUCLEOTIDE SEQUENCE [LARGE SCALE GENOMIC DNA]</scope>
    <source>
        <strain evidence="1">Wonlab-2016</strain>
    </source>
</reference>
<comment type="caution">
    <text evidence="1">The sequence shown here is derived from an EMBL/GenBank/DDBJ whole genome shotgun (WGS) entry which is preliminary data.</text>
</comment>
<evidence type="ECO:0000313" key="1">
    <source>
        <dbReference type="EMBL" id="KAK7502570.1"/>
    </source>
</evidence>
<dbReference type="EMBL" id="JACVVK020000025">
    <property type="protein sequence ID" value="KAK7502570.1"/>
    <property type="molecule type" value="Genomic_DNA"/>
</dbReference>
<dbReference type="Proteomes" id="UP001519460">
    <property type="component" value="Unassembled WGS sequence"/>
</dbReference>
<name>A0ABD0LSS4_9CAEN</name>
<evidence type="ECO:0008006" key="3">
    <source>
        <dbReference type="Google" id="ProtNLM"/>
    </source>
</evidence>
<accession>A0ABD0LSS4</accession>
<gene>
    <name evidence="1" type="ORF">BaRGS_00006145</name>
</gene>